<sequence>MSYVPHAGEAGFISKPRARCLNCDSWSAGYHRLACRYMADLETTTNPFTKKETLLEADEPNAVAYWSTTFFPDIIFRLLTSSFLHPASVYASTYHSFANAAFEDDDVPPGEGEVGSDAEEERSQKRVVHGVGDEDEEVVGEERILHVEGDVFGDLCRPRVLRRGLQWTASDYDTIRLYPTSYSLCSLLLHSRSLLSPVYCCYPPLPPRILLVSTPPRSLPICTIGVSCHPLSSSESQMSEEEGGNLLFGEEGEAVEVVRVVSVEKDLEAVVNLAVEEEALVSSSPPSSAQDNSGSNRSGSVSAHEVSEQELAKSGEYGIVLLDATLSVSTSLWDQTRSVVGGRYINVASSAATGGGVWGIRSLFFHGIEEPDLEGHRVVLPSASTSSSTSTSSTSPDTETNASTLSWFARKKANAAKAAAQEEAEQRQKEERTKAGVHVQRPPSYASWVGRGKGEEKAEEELPPREGRDTPPLPTRMASPTPILGSDSRSSTPTSNSNSNSNSTSSFFSTTSTSSTTNSGHITSPLPRTAGFDLAAIKAELAGLKGVESAVEAPRMGGRFHSKA</sequence>
<feature type="compositionally biased region" description="Low complexity" evidence="1">
    <location>
        <begin position="382"/>
        <end position="395"/>
    </location>
</feature>
<proteinExistence type="predicted"/>
<feature type="region of interest" description="Disordered" evidence="1">
    <location>
        <begin position="281"/>
        <end position="307"/>
    </location>
</feature>
<protein>
    <submittedName>
        <fullName evidence="2">Uncharacterized protein</fullName>
    </submittedName>
</protein>
<feature type="compositionally biased region" description="Basic and acidic residues" evidence="1">
    <location>
        <begin position="452"/>
        <end position="469"/>
    </location>
</feature>
<name>A0A9W8ZQ14_9AGAR</name>
<feature type="compositionally biased region" description="Polar residues" evidence="1">
    <location>
        <begin position="396"/>
        <end position="406"/>
    </location>
</feature>
<feature type="compositionally biased region" description="Basic and acidic residues" evidence="1">
    <location>
        <begin position="424"/>
        <end position="434"/>
    </location>
</feature>
<accession>A0A9W8ZQ14</accession>
<dbReference type="Proteomes" id="UP001150238">
    <property type="component" value="Unassembled WGS sequence"/>
</dbReference>
<organism evidence="2 3">
    <name type="scientific">Lentinula lateritia</name>
    <dbReference type="NCBI Taxonomy" id="40482"/>
    <lineage>
        <taxon>Eukaryota</taxon>
        <taxon>Fungi</taxon>
        <taxon>Dikarya</taxon>
        <taxon>Basidiomycota</taxon>
        <taxon>Agaricomycotina</taxon>
        <taxon>Agaricomycetes</taxon>
        <taxon>Agaricomycetidae</taxon>
        <taxon>Agaricales</taxon>
        <taxon>Marasmiineae</taxon>
        <taxon>Omphalotaceae</taxon>
        <taxon>Lentinula</taxon>
    </lineage>
</organism>
<gene>
    <name evidence="2" type="ORF">C8J55DRAFT_567308</name>
</gene>
<reference evidence="2" key="1">
    <citation type="submission" date="2022-08" db="EMBL/GenBank/DDBJ databases">
        <authorList>
            <consortium name="DOE Joint Genome Institute"/>
            <person name="Min B."/>
            <person name="Riley R."/>
            <person name="Sierra-Patev S."/>
            <person name="Naranjo-Ortiz M."/>
            <person name="Looney B."/>
            <person name="Konkel Z."/>
            <person name="Slot J.C."/>
            <person name="Sakamoto Y."/>
            <person name="Steenwyk J.L."/>
            <person name="Rokas A."/>
            <person name="Carro J."/>
            <person name="Camarero S."/>
            <person name="Ferreira P."/>
            <person name="Molpeceres G."/>
            <person name="Ruiz-Duenas F.J."/>
            <person name="Serrano A."/>
            <person name="Henrissat B."/>
            <person name="Drula E."/>
            <person name="Hughes K.W."/>
            <person name="Mata J.L."/>
            <person name="Ishikawa N.K."/>
            <person name="Vargas-Isla R."/>
            <person name="Ushijima S."/>
            <person name="Smith C.A."/>
            <person name="Ahrendt S."/>
            <person name="Andreopoulos W."/>
            <person name="He G."/>
            <person name="Labutti K."/>
            <person name="Lipzen A."/>
            <person name="Ng V."/>
            <person name="Sandor L."/>
            <person name="Barry K."/>
            <person name="Martinez A.T."/>
            <person name="Xiao Y."/>
            <person name="Gibbons J.G."/>
            <person name="Terashima K."/>
            <person name="Hibbett D.S."/>
            <person name="Grigoriev I.V."/>
        </authorList>
    </citation>
    <scope>NUCLEOTIDE SEQUENCE</scope>
    <source>
        <strain evidence="2">Sp2 HRB7682 ss15</strain>
    </source>
</reference>
<feature type="compositionally biased region" description="Polar residues" evidence="1">
    <location>
        <begin position="290"/>
        <end position="301"/>
    </location>
</feature>
<dbReference type="AlphaFoldDB" id="A0A9W8ZQ14"/>
<evidence type="ECO:0000313" key="3">
    <source>
        <dbReference type="Proteomes" id="UP001150238"/>
    </source>
</evidence>
<evidence type="ECO:0000256" key="1">
    <source>
        <dbReference type="SAM" id="MobiDB-lite"/>
    </source>
</evidence>
<evidence type="ECO:0000313" key="2">
    <source>
        <dbReference type="EMBL" id="KAJ4463802.1"/>
    </source>
</evidence>
<reference evidence="2" key="2">
    <citation type="journal article" date="2023" name="Proc. Natl. Acad. Sci. U.S.A.">
        <title>A global phylogenomic analysis of the shiitake genus Lentinula.</title>
        <authorList>
            <person name="Sierra-Patev S."/>
            <person name="Min B."/>
            <person name="Naranjo-Ortiz M."/>
            <person name="Looney B."/>
            <person name="Konkel Z."/>
            <person name="Slot J.C."/>
            <person name="Sakamoto Y."/>
            <person name="Steenwyk J.L."/>
            <person name="Rokas A."/>
            <person name="Carro J."/>
            <person name="Camarero S."/>
            <person name="Ferreira P."/>
            <person name="Molpeceres G."/>
            <person name="Ruiz-Duenas F.J."/>
            <person name="Serrano A."/>
            <person name="Henrissat B."/>
            <person name="Drula E."/>
            <person name="Hughes K.W."/>
            <person name="Mata J.L."/>
            <person name="Ishikawa N.K."/>
            <person name="Vargas-Isla R."/>
            <person name="Ushijima S."/>
            <person name="Smith C.A."/>
            <person name="Donoghue J."/>
            <person name="Ahrendt S."/>
            <person name="Andreopoulos W."/>
            <person name="He G."/>
            <person name="LaButti K."/>
            <person name="Lipzen A."/>
            <person name="Ng V."/>
            <person name="Riley R."/>
            <person name="Sandor L."/>
            <person name="Barry K."/>
            <person name="Martinez A.T."/>
            <person name="Xiao Y."/>
            <person name="Gibbons J.G."/>
            <person name="Terashima K."/>
            <person name="Grigoriev I.V."/>
            <person name="Hibbett D."/>
        </authorList>
    </citation>
    <scope>NUCLEOTIDE SEQUENCE</scope>
    <source>
        <strain evidence="2">Sp2 HRB7682 ss15</strain>
    </source>
</reference>
<feature type="region of interest" description="Disordered" evidence="1">
    <location>
        <begin position="382"/>
        <end position="528"/>
    </location>
</feature>
<comment type="caution">
    <text evidence="2">The sequence shown here is derived from an EMBL/GenBank/DDBJ whole genome shotgun (WGS) entry which is preliminary data.</text>
</comment>
<feature type="compositionally biased region" description="Low complexity" evidence="1">
    <location>
        <begin position="490"/>
        <end position="519"/>
    </location>
</feature>
<dbReference type="EMBL" id="JANVFS010000066">
    <property type="protein sequence ID" value="KAJ4463802.1"/>
    <property type="molecule type" value="Genomic_DNA"/>
</dbReference>